<dbReference type="EMBL" id="CAAHFH010000001">
    <property type="protein sequence ID" value="VGO18617.1"/>
    <property type="molecule type" value="Genomic_DNA"/>
</dbReference>
<sequence length="40" mass="4317">MKTKQKIILGLLVAFPLLLKAEGSAVDSVRGLIERRLPAA</sequence>
<name>A0A6C2UGH6_9BACT</name>
<gene>
    <name evidence="1" type="ORF">SCARR_00670</name>
</gene>
<accession>A0A6C2UGH6</accession>
<protein>
    <submittedName>
        <fullName evidence="1">Uncharacterized protein</fullName>
    </submittedName>
</protein>
<evidence type="ECO:0000313" key="2">
    <source>
        <dbReference type="Proteomes" id="UP000346198"/>
    </source>
</evidence>
<organism evidence="1 2">
    <name type="scientific">Pontiella sulfatireligans</name>
    <dbReference type="NCBI Taxonomy" id="2750658"/>
    <lineage>
        <taxon>Bacteria</taxon>
        <taxon>Pseudomonadati</taxon>
        <taxon>Kiritimatiellota</taxon>
        <taxon>Kiritimatiellia</taxon>
        <taxon>Kiritimatiellales</taxon>
        <taxon>Pontiellaceae</taxon>
        <taxon>Pontiella</taxon>
    </lineage>
</organism>
<dbReference type="Proteomes" id="UP000346198">
    <property type="component" value="Unassembled WGS sequence"/>
</dbReference>
<keyword evidence="2" id="KW-1185">Reference proteome</keyword>
<reference evidence="1 2" key="1">
    <citation type="submission" date="2019-04" db="EMBL/GenBank/DDBJ databases">
        <authorList>
            <person name="Van Vliet M D."/>
        </authorList>
    </citation>
    <scope>NUCLEOTIDE SEQUENCE [LARGE SCALE GENOMIC DNA]</scope>
    <source>
        <strain evidence="1 2">F21</strain>
    </source>
</reference>
<proteinExistence type="predicted"/>
<dbReference type="AlphaFoldDB" id="A0A6C2UGH6"/>
<evidence type="ECO:0000313" key="1">
    <source>
        <dbReference type="EMBL" id="VGO18617.1"/>
    </source>
</evidence>